<evidence type="ECO:0000256" key="2">
    <source>
        <dbReference type="ARBA" id="ARBA00023125"/>
    </source>
</evidence>
<dbReference type="PRINTS" id="PR00036">
    <property type="entry name" value="HTHLACI"/>
</dbReference>
<comment type="caution">
    <text evidence="6">The sequence shown here is derived from an EMBL/GenBank/DDBJ whole genome shotgun (WGS) entry which is preliminary data.</text>
</comment>
<feature type="domain" description="HTH cro/C1-type" evidence="5">
    <location>
        <begin position="3"/>
        <end position="47"/>
    </location>
</feature>
<dbReference type="InterPro" id="IPR028082">
    <property type="entry name" value="Peripla_BP_I"/>
</dbReference>
<dbReference type="PROSITE" id="PS50932">
    <property type="entry name" value="HTH_LACI_2"/>
    <property type="match status" value="1"/>
</dbReference>
<keyword evidence="2" id="KW-0238">DNA-binding</keyword>
<dbReference type="SUPFAM" id="SSF53822">
    <property type="entry name" value="Periplasmic binding protein-like I"/>
    <property type="match status" value="1"/>
</dbReference>
<protein>
    <submittedName>
        <fullName evidence="6">LacI family transcriptional regulator</fullName>
    </submittedName>
</protein>
<dbReference type="InterPro" id="IPR001387">
    <property type="entry name" value="Cro/C1-type_HTH"/>
</dbReference>
<evidence type="ECO:0000313" key="7">
    <source>
        <dbReference type="Proteomes" id="UP000578112"/>
    </source>
</evidence>
<keyword evidence="1" id="KW-0805">Transcription regulation</keyword>
<dbReference type="EMBL" id="JACHNH010000001">
    <property type="protein sequence ID" value="MBB4761746.1"/>
    <property type="molecule type" value="Genomic_DNA"/>
</dbReference>
<dbReference type="GO" id="GO:0003700">
    <property type="term" value="F:DNA-binding transcription factor activity"/>
    <property type="evidence" value="ECO:0007669"/>
    <property type="project" value="TreeGrafter"/>
</dbReference>
<name>A0A7W7HVW5_9ACTN</name>
<organism evidence="6 7">
    <name type="scientific">Actinoplanes digitatis</name>
    <dbReference type="NCBI Taxonomy" id="1868"/>
    <lineage>
        <taxon>Bacteria</taxon>
        <taxon>Bacillati</taxon>
        <taxon>Actinomycetota</taxon>
        <taxon>Actinomycetes</taxon>
        <taxon>Micromonosporales</taxon>
        <taxon>Micromonosporaceae</taxon>
        <taxon>Actinoplanes</taxon>
    </lineage>
</organism>
<evidence type="ECO:0000259" key="5">
    <source>
        <dbReference type="PROSITE" id="PS50943"/>
    </source>
</evidence>
<dbReference type="Gene3D" id="3.40.50.2300">
    <property type="match status" value="2"/>
</dbReference>
<sequence length="344" mass="36645">MPTLQDVAREAGVSKMTVSNVLNGHRDRVSPATIARVMEVVGRLGYVPNATARSLSARRSNLVALAFPGRDAGGIEPLMNPHDSLFLGEVEAHVTQAGLYLMAHSVNSVESTANSLRSWNVDGAIFLGTRADEVAALHRAYEAPMVFIDNHGTSPQISNVGIEDRLGGSLAGRRLVEAGHRRIGFVGPAFDEPGVVRERHAGFVQALAEAGLELRPEHVVRCNASFDAAVDAARQVLAAPDRPTAVFATADIIAAGLLKGFVRAGFPVPDQMSIIGFDDLEVARHVTPEITTLRQDIPGKARAAVEVLLAQLAQWPTVRSERRVLGVTLVERGSVGPPPAIPIN</sequence>
<gene>
    <name evidence="6" type="ORF">BJ971_002302</name>
</gene>
<dbReference type="PROSITE" id="PS50943">
    <property type="entry name" value="HTH_CROC1"/>
    <property type="match status" value="1"/>
</dbReference>
<dbReference type="Pfam" id="PF00356">
    <property type="entry name" value="LacI"/>
    <property type="match status" value="1"/>
</dbReference>
<evidence type="ECO:0000256" key="1">
    <source>
        <dbReference type="ARBA" id="ARBA00023015"/>
    </source>
</evidence>
<feature type="domain" description="HTH lacI-type" evidence="4">
    <location>
        <begin position="2"/>
        <end position="57"/>
    </location>
</feature>
<accession>A0A7W7HVW5</accession>
<keyword evidence="3" id="KW-0804">Transcription</keyword>
<evidence type="ECO:0000259" key="4">
    <source>
        <dbReference type="PROSITE" id="PS50932"/>
    </source>
</evidence>
<dbReference type="PROSITE" id="PS00356">
    <property type="entry name" value="HTH_LACI_1"/>
    <property type="match status" value="1"/>
</dbReference>
<dbReference type="InterPro" id="IPR010982">
    <property type="entry name" value="Lambda_DNA-bd_dom_sf"/>
</dbReference>
<dbReference type="AlphaFoldDB" id="A0A7W7HVW5"/>
<dbReference type="CDD" id="cd06267">
    <property type="entry name" value="PBP1_LacI_sugar_binding-like"/>
    <property type="match status" value="1"/>
</dbReference>
<dbReference type="PANTHER" id="PTHR30146">
    <property type="entry name" value="LACI-RELATED TRANSCRIPTIONAL REPRESSOR"/>
    <property type="match status" value="1"/>
</dbReference>
<dbReference type="SMART" id="SM00354">
    <property type="entry name" value="HTH_LACI"/>
    <property type="match status" value="1"/>
</dbReference>
<dbReference type="CDD" id="cd01392">
    <property type="entry name" value="HTH_LacI"/>
    <property type="match status" value="1"/>
</dbReference>
<dbReference type="RefSeq" id="WP_184992353.1">
    <property type="nucleotide sequence ID" value="NZ_BOMK01000001.1"/>
</dbReference>
<evidence type="ECO:0000313" key="6">
    <source>
        <dbReference type="EMBL" id="MBB4761746.1"/>
    </source>
</evidence>
<keyword evidence="7" id="KW-1185">Reference proteome</keyword>
<proteinExistence type="predicted"/>
<dbReference type="InterPro" id="IPR000843">
    <property type="entry name" value="HTH_LacI"/>
</dbReference>
<dbReference type="GO" id="GO:0000976">
    <property type="term" value="F:transcription cis-regulatory region binding"/>
    <property type="evidence" value="ECO:0007669"/>
    <property type="project" value="TreeGrafter"/>
</dbReference>
<dbReference type="Proteomes" id="UP000578112">
    <property type="component" value="Unassembled WGS sequence"/>
</dbReference>
<dbReference type="SUPFAM" id="SSF47413">
    <property type="entry name" value="lambda repressor-like DNA-binding domains"/>
    <property type="match status" value="1"/>
</dbReference>
<evidence type="ECO:0000256" key="3">
    <source>
        <dbReference type="ARBA" id="ARBA00023163"/>
    </source>
</evidence>
<dbReference type="InterPro" id="IPR046335">
    <property type="entry name" value="LacI/GalR-like_sensor"/>
</dbReference>
<dbReference type="PANTHER" id="PTHR30146:SF24">
    <property type="entry name" value="XYLOSE OPERON REGULATORY PROTEIN"/>
    <property type="match status" value="1"/>
</dbReference>
<dbReference type="Pfam" id="PF13377">
    <property type="entry name" value="Peripla_BP_3"/>
    <property type="match status" value="1"/>
</dbReference>
<reference evidence="6 7" key="1">
    <citation type="submission" date="2020-08" db="EMBL/GenBank/DDBJ databases">
        <title>Sequencing the genomes of 1000 actinobacteria strains.</title>
        <authorList>
            <person name="Klenk H.-P."/>
        </authorList>
    </citation>
    <scope>NUCLEOTIDE SEQUENCE [LARGE SCALE GENOMIC DNA]</scope>
    <source>
        <strain evidence="6 7">DSM 43149</strain>
    </source>
</reference>
<dbReference type="Gene3D" id="1.10.260.40">
    <property type="entry name" value="lambda repressor-like DNA-binding domains"/>
    <property type="match status" value="1"/>
</dbReference>